<evidence type="ECO:0000256" key="1">
    <source>
        <dbReference type="SAM" id="MobiDB-lite"/>
    </source>
</evidence>
<reference evidence="2 3" key="1">
    <citation type="submission" date="2023-01" db="EMBL/GenBank/DDBJ databases">
        <title>Analysis of 21 Apiospora genomes using comparative genomics revels a genus with tremendous synthesis potential of carbohydrate active enzymes and secondary metabolites.</title>
        <authorList>
            <person name="Sorensen T."/>
        </authorList>
    </citation>
    <scope>NUCLEOTIDE SEQUENCE [LARGE SCALE GENOMIC DNA]</scope>
    <source>
        <strain evidence="2 3">CBS 20057</strain>
    </source>
</reference>
<comment type="caution">
    <text evidence="2">The sequence shown here is derived from an EMBL/GenBank/DDBJ whole genome shotgun (WGS) entry which is preliminary data.</text>
</comment>
<accession>A0ABR1S3T4</accession>
<organism evidence="2 3">
    <name type="scientific">Apiospora marii</name>
    <dbReference type="NCBI Taxonomy" id="335849"/>
    <lineage>
        <taxon>Eukaryota</taxon>
        <taxon>Fungi</taxon>
        <taxon>Dikarya</taxon>
        <taxon>Ascomycota</taxon>
        <taxon>Pezizomycotina</taxon>
        <taxon>Sordariomycetes</taxon>
        <taxon>Xylariomycetidae</taxon>
        <taxon>Amphisphaeriales</taxon>
        <taxon>Apiosporaceae</taxon>
        <taxon>Apiospora</taxon>
    </lineage>
</organism>
<evidence type="ECO:0000313" key="2">
    <source>
        <dbReference type="EMBL" id="KAK8026513.1"/>
    </source>
</evidence>
<protein>
    <submittedName>
        <fullName evidence="2">Uncharacterized protein</fullName>
    </submittedName>
</protein>
<name>A0ABR1S3T4_9PEZI</name>
<keyword evidence="3" id="KW-1185">Reference proteome</keyword>
<evidence type="ECO:0000313" key="3">
    <source>
        <dbReference type="Proteomes" id="UP001396898"/>
    </source>
</evidence>
<feature type="region of interest" description="Disordered" evidence="1">
    <location>
        <begin position="32"/>
        <end position="53"/>
    </location>
</feature>
<dbReference type="Proteomes" id="UP001396898">
    <property type="component" value="Unassembled WGS sequence"/>
</dbReference>
<sequence length="102" mass="11490">MVNATSAARSHFTCLESWEDVAWDEIPPTEATTVSHEDMGKAVPGHPDVPVLGLEEGTDIRKEERPSAEGPATRNVFWKIPRTPRLHYENMRKRLSSRLTGH</sequence>
<proteinExistence type="predicted"/>
<gene>
    <name evidence="2" type="ORF">PG991_003569</name>
</gene>
<dbReference type="EMBL" id="JAQQWI010000007">
    <property type="protein sequence ID" value="KAK8026513.1"/>
    <property type="molecule type" value="Genomic_DNA"/>
</dbReference>